<feature type="compositionally biased region" description="Basic and acidic residues" evidence="9">
    <location>
        <begin position="237"/>
        <end position="251"/>
    </location>
</feature>
<keyword evidence="6" id="KW-0010">Activator</keyword>
<evidence type="ECO:0000256" key="3">
    <source>
        <dbReference type="ARBA" id="ARBA00022703"/>
    </source>
</evidence>
<reference evidence="11" key="1">
    <citation type="submission" date="2022-07" db="EMBL/GenBank/DDBJ databases">
        <authorList>
            <person name="Trinca V."/>
            <person name="Uliana J.V.C."/>
            <person name="Torres T.T."/>
            <person name="Ward R.J."/>
            <person name="Monesi N."/>
        </authorList>
    </citation>
    <scope>NUCLEOTIDE SEQUENCE</scope>
    <source>
        <strain evidence="11">HSMRA1968</strain>
        <tissue evidence="11">Whole embryos</tissue>
    </source>
</reference>
<comment type="subcellular location">
    <subcellularLocation>
        <location evidence="1">Nucleus</location>
    </subcellularLocation>
</comment>
<dbReference type="GO" id="GO:0000981">
    <property type="term" value="F:DNA-binding transcription factor activity, RNA polymerase II-specific"/>
    <property type="evidence" value="ECO:0007669"/>
    <property type="project" value="TreeGrafter"/>
</dbReference>
<comment type="similarity">
    <text evidence="2">Belongs to the AXUD1 family.</text>
</comment>
<keyword evidence="12" id="KW-1185">Reference proteome</keyword>
<dbReference type="GO" id="GO:0005634">
    <property type="term" value="C:nucleus"/>
    <property type="evidence" value="ECO:0007669"/>
    <property type="project" value="UniProtKB-SubCell"/>
</dbReference>
<feature type="domain" description="Cysteine/serine-rich nuclear protein N-terminal" evidence="10">
    <location>
        <begin position="188"/>
        <end position="386"/>
    </location>
</feature>
<evidence type="ECO:0000313" key="11">
    <source>
        <dbReference type="EMBL" id="KAJ6648238.1"/>
    </source>
</evidence>
<dbReference type="EMBL" id="WJQU01000001">
    <property type="protein sequence ID" value="KAJ6648238.1"/>
    <property type="molecule type" value="Genomic_DNA"/>
</dbReference>
<evidence type="ECO:0000256" key="9">
    <source>
        <dbReference type="SAM" id="MobiDB-lite"/>
    </source>
</evidence>
<feature type="region of interest" description="Disordered" evidence="9">
    <location>
        <begin position="237"/>
        <end position="279"/>
    </location>
</feature>
<dbReference type="GO" id="GO:0043565">
    <property type="term" value="F:sequence-specific DNA binding"/>
    <property type="evidence" value="ECO:0007669"/>
    <property type="project" value="TreeGrafter"/>
</dbReference>
<keyword evidence="3" id="KW-0053">Apoptosis</keyword>
<evidence type="ECO:0000259" key="10">
    <source>
        <dbReference type="Pfam" id="PF16019"/>
    </source>
</evidence>
<name>A0A9Q0NDR1_9DIPT</name>
<sequence>MFKSILNSIQKNVIGATIFGKSTTMSATEEIIPSEPIPLIDVNEDPITLDSLNNSTEEADNTIDALAECEDPLCDPLALDDSSISTADVADNALAELKTSPDGQIILIDVNILRNVDQNELINGRDMQTEDLNETIEEGVPSDGSDSGVASDGSIIEVRPQMPEINTKRSCLKRRSTDLILNDNSKRTKRNIKFDGVNVFYFQRMQGNSCVPSQGGCTLGMAPHHMHNRTFSLAEHAAEQRRHHRLQDIRHTNTSSTDDTDTDYDPSENSGSDLDNETNGFLQPVAARQRRIMLKTAGVLKIDSNEKDDCRKIRTSREMCGCNCRGFCEPDTCFCSQSGIQCQVDRPNFPCGCTEHGCDNAAGRVEFDPERVRIHFIHTIVRLEIETKQNRPEENLFRNDVSRQWHPQTRPPDISGASSSSDHSNFHYNNSTVFDSLSHRSITAMTADSSMKNFDRVDQSLPSHSSSNNLIELANRQSDDDTLNLHYDYRNDGFSTESIINADVVSDIIEKGGANVGAANSFSSTFNEFIERTYNLGGTDYQNHHSAYLSSSHSEPTSSGIVDSSSIDNIPYDLCDEPIPNSTSMLENDAPYQSNPVDDIDLAIDSSERPIDDSVRADVITDLLNNDVDVEDEIPSVVVTIDNNKIGNNECKEISSESALVSPVLDFDSADKHELTNL</sequence>
<dbReference type="Pfam" id="PF16019">
    <property type="entry name" value="CSRNP_N"/>
    <property type="match status" value="1"/>
</dbReference>
<feature type="compositionally biased region" description="Polar residues" evidence="9">
    <location>
        <begin position="267"/>
        <end position="279"/>
    </location>
</feature>
<evidence type="ECO:0000256" key="2">
    <source>
        <dbReference type="ARBA" id="ARBA00008548"/>
    </source>
</evidence>
<evidence type="ECO:0000256" key="1">
    <source>
        <dbReference type="ARBA" id="ARBA00004123"/>
    </source>
</evidence>
<dbReference type="InterPro" id="IPR031972">
    <property type="entry name" value="CSRNP_N"/>
</dbReference>
<organism evidence="11 12">
    <name type="scientific">Pseudolycoriella hygida</name>
    <dbReference type="NCBI Taxonomy" id="35572"/>
    <lineage>
        <taxon>Eukaryota</taxon>
        <taxon>Metazoa</taxon>
        <taxon>Ecdysozoa</taxon>
        <taxon>Arthropoda</taxon>
        <taxon>Hexapoda</taxon>
        <taxon>Insecta</taxon>
        <taxon>Pterygota</taxon>
        <taxon>Neoptera</taxon>
        <taxon>Endopterygota</taxon>
        <taxon>Diptera</taxon>
        <taxon>Nematocera</taxon>
        <taxon>Sciaroidea</taxon>
        <taxon>Sciaridae</taxon>
        <taxon>Pseudolycoriella</taxon>
    </lineage>
</organism>
<gene>
    <name evidence="11" type="primary">Csrnp2</name>
    <name evidence="11" type="ORF">Bhyg_03465</name>
</gene>
<accession>A0A9Q0NDR1</accession>
<feature type="compositionally biased region" description="Basic and acidic residues" evidence="9">
    <location>
        <begin position="394"/>
        <end position="403"/>
    </location>
</feature>
<keyword evidence="5" id="KW-0238">DNA-binding</keyword>
<evidence type="ECO:0000256" key="5">
    <source>
        <dbReference type="ARBA" id="ARBA00023125"/>
    </source>
</evidence>
<dbReference type="OrthoDB" id="5946974at2759"/>
<dbReference type="PANTHER" id="PTHR13580:SF9">
    <property type="entry name" value="AXIN1 UP-REGULATED 1, ISOFORM A"/>
    <property type="match status" value="1"/>
</dbReference>
<keyword evidence="4" id="KW-0805">Transcription regulation</keyword>
<dbReference type="PANTHER" id="PTHR13580">
    <property type="entry name" value="TGF-BETA INDUCED APOPTOSIS PROTEIN"/>
    <property type="match status" value="1"/>
</dbReference>
<dbReference type="PRINTS" id="PR02031">
    <property type="entry name" value="CYSSERRICHNP"/>
</dbReference>
<protein>
    <submittedName>
        <fullName evidence="11">Cysteine/serine-rich nuclear protein 2</fullName>
    </submittedName>
</protein>
<evidence type="ECO:0000313" key="12">
    <source>
        <dbReference type="Proteomes" id="UP001151699"/>
    </source>
</evidence>
<evidence type="ECO:0000256" key="6">
    <source>
        <dbReference type="ARBA" id="ARBA00023159"/>
    </source>
</evidence>
<dbReference type="InterPro" id="IPR023260">
    <property type="entry name" value="Cys/Ser-rich_nuc_prot"/>
</dbReference>
<dbReference type="GO" id="GO:0006915">
    <property type="term" value="P:apoptotic process"/>
    <property type="evidence" value="ECO:0007669"/>
    <property type="project" value="UniProtKB-KW"/>
</dbReference>
<dbReference type="Proteomes" id="UP001151699">
    <property type="component" value="Chromosome A"/>
</dbReference>
<evidence type="ECO:0000256" key="4">
    <source>
        <dbReference type="ARBA" id="ARBA00023015"/>
    </source>
</evidence>
<evidence type="ECO:0000256" key="8">
    <source>
        <dbReference type="ARBA" id="ARBA00023242"/>
    </source>
</evidence>
<dbReference type="AlphaFoldDB" id="A0A9Q0NDR1"/>
<feature type="region of interest" description="Disordered" evidence="9">
    <location>
        <begin position="394"/>
        <end position="422"/>
    </location>
</feature>
<comment type="caution">
    <text evidence="11">The sequence shown here is derived from an EMBL/GenBank/DDBJ whole genome shotgun (WGS) entry which is preliminary data.</text>
</comment>
<keyword evidence="8" id="KW-0539">Nucleus</keyword>
<proteinExistence type="inferred from homology"/>
<evidence type="ECO:0000256" key="7">
    <source>
        <dbReference type="ARBA" id="ARBA00023163"/>
    </source>
</evidence>
<keyword evidence="7" id="KW-0804">Transcription</keyword>